<evidence type="ECO:0000256" key="1">
    <source>
        <dbReference type="ARBA" id="ARBA00009437"/>
    </source>
</evidence>
<keyword evidence="7" id="KW-1185">Reference proteome</keyword>
<evidence type="ECO:0000313" key="7">
    <source>
        <dbReference type="Proteomes" id="UP000094070"/>
    </source>
</evidence>
<dbReference type="Gene3D" id="3.40.190.290">
    <property type="match status" value="1"/>
</dbReference>
<dbReference type="EMBL" id="AJYK02000064">
    <property type="protein sequence ID" value="OEF25292.1"/>
    <property type="molecule type" value="Genomic_DNA"/>
</dbReference>
<comment type="caution">
    <text evidence="6">The sequence shown here is derived from an EMBL/GenBank/DDBJ whole genome shotgun (WGS) entry which is preliminary data.</text>
</comment>
<dbReference type="InterPro" id="IPR005119">
    <property type="entry name" value="LysR_subst-bd"/>
</dbReference>
<reference evidence="6 7" key="1">
    <citation type="journal article" date="2012" name="Science">
        <title>Ecological populations of bacteria act as socially cohesive units of antibiotic production and resistance.</title>
        <authorList>
            <person name="Cordero O.X."/>
            <person name="Wildschutte H."/>
            <person name="Kirkup B."/>
            <person name="Proehl S."/>
            <person name="Ngo L."/>
            <person name="Hussain F."/>
            <person name="Le Roux F."/>
            <person name="Mincer T."/>
            <person name="Polz M.F."/>
        </authorList>
    </citation>
    <scope>NUCLEOTIDE SEQUENCE [LARGE SCALE GENOMIC DNA]</scope>
    <source>
        <strain evidence="6 7">1S-45</strain>
    </source>
</reference>
<dbReference type="eggNOG" id="COG0583">
    <property type="taxonomic scope" value="Bacteria"/>
</dbReference>
<keyword evidence="4" id="KW-0804">Transcription</keyword>
<dbReference type="PANTHER" id="PTHR30537">
    <property type="entry name" value="HTH-TYPE TRANSCRIPTIONAL REGULATOR"/>
    <property type="match status" value="1"/>
</dbReference>
<dbReference type="AlphaFoldDB" id="A0A1E5E2F7"/>
<keyword evidence="3" id="KW-0238">DNA-binding</keyword>
<dbReference type="Proteomes" id="UP000094070">
    <property type="component" value="Unassembled WGS sequence"/>
</dbReference>
<gene>
    <name evidence="6" type="ORF">A1QC_09335</name>
</gene>
<evidence type="ECO:0000256" key="2">
    <source>
        <dbReference type="ARBA" id="ARBA00023015"/>
    </source>
</evidence>
<dbReference type="GO" id="GO:0043565">
    <property type="term" value="F:sequence-specific DNA binding"/>
    <property type="evidence" value="ECO:0007669"/>
    <property type="project" value="TreeGrafter"/>
</dbReference>
<protein>
    <submittedName>
        <fullName evidence="6">LysR family transcriptional regulator</fullName>
    </submittedName>
</protein>
<dbReference type="CDD" id="cd08422">
    <property type="entry name" value="PBP2_CrgA_like"/>
    <property type="match status" value="1"/>
</dbReference>
<dbReference type="GO" id="GO:0006351">
    <property type="term" value="P:DNA-templated transcription"/>
    <property type="evidence" value="ECO:0007669"/>
    <property type="project" value="TreeGrafter"/>
</dbReference>
<dbReference type="FunFam" id="1.10.10.10:FF:000001">
    <property type="entry name" value="LysR family transcriptional regulator"/>
    <property type="match status" value="1"/>
</dbReference>
<dbReference type="SUPFAM" id="SSF46785">
    <property type="entry name" value="Winged helix' DNA-binding domain"/>
    <property type="match status" value="1"/>
</dbReference>
<proteinExistence type="inferred from homology"/>
<dbReference type="SUPFAM" id="SSF53850">
    <property type="entry name" value="Periplasmic binding protein-like II"/>
    <property type="match status" value="1"/>
</dbReference>
<dbReference type="Pfam" id="PF03466">
    <property type="entry name" value="LysR_substrate"/>
    <property type="match status" value="1"/>
</dbReference>
<dbReference type="GO" id="GO:0003700">
    <property type="term" value="F:DNA-binding transcription factor activity"/>
    <property type="evidence" value="ECO:0007669"/>
    <property type="project" value="InterPro"/>
</dbReference>
<dbReference type="PROSITE" id="PS50931">
    <property type="entry name" value="HTH_LYSR"/>
    <property type="match status" value="1"/>
</dbReference>
<keyword evidence="2" id="KW-0805">Transcription regulation</keyword>
<dbReference type="RefSeq" id="WP_026025667.1">
    <property type="nucleotide sequence ID" value="NZ_AJYK02000064.1"/>
</dbReference>
<organism evidence="6 7">
    <name type="scientific">Vibrio rumoiensis 1S-45</name>
    <dbReference type="NCBI Taxonomy" id="1188252"/>
    <lineage>
        <taxon>Bacteria</taxon>
        <taxon>Pseudomonadati</taxon>
        <taxon>Pseudomonadota</taxon>
        <taxon>Gammaproteobacteria</taxon>
        <taxon>Vibrionales</taxon>
        <taxon>Vibrionaceae</taxon>
        <taxon>Vibrio</taxon>
    </lineage>
</organism>
<dbReference type="OrthoDB" id="6706085at2"/>
<dbReference type="Gene3D" id="1.10.10.10">
    <property type="entry name" value="Winged helix-like DNA-binding domain superfamily/Winged helix DNA-binding domain"/>
    <property type="match status" value="1"/>
</dbReference>
<dbReference type="InterPro" id="IPR036388">
    <property type="entry name" value="WH-like_DNA-bd_sf"/>
</dbReference>
<dbReference type="InterPro" id="IPR000847">
    <property type="entry name" value="LysR_HTH_N"/>
</dbReference>
<feature type="domain" description="HTH lysR-type" evidence="5">
    <location>
        <begin position="1"/>
        <end position="59"/>
    </location>
</feature>
<evidence type="ECO:0000313" key="6">
    <source>
        <dbReference type="EMBL" id="OEF25292.1"/>
    </source>
</evidence>
<evidence type="ECO:0000259" key="5">
    <source>
        <dbReference type="PROSITE" id="PS50931"/>
    </source>
</evidence>
<name>A0A1E5E2F7_9VIBR</name>
<evidence type="ECO:0000256" key="4">
    <source>
        <dbReference type="ARBA" id="ARBA00023163"/>
    </source>
</evidence>
<accession>A0A1E5E2F7</accession>
<dbReference type="InterPro" id="IPR058163">
    <property type="entry name" value="LysR-type_TF_proteobact-type"/>
</dbReference>
<dbReference type="InterPro" id="IPR036390">
    <property type="entry name" value="WH_DNA-bd_sf"/>
</dbReference>
<comment type="similarity">
    <text evidence="1">Belongs to the LysR transcriptional regulatory family.</text>
</comment>
<dbReference type="PANTHER" id="PTHR30537:SF5">
    <property type="entry name" value="HTH-TYPE TRANSCRIPTIONAL ACTIVATOR TTDR-RELATED"/>
    <property type="match status" value="1"/>
</dbReference>
<evidence type="ECO:0000256" key="3">
    <source>
        <dbReference type="ARBA" id="ARBA00023125"/>
    </source>
</evidence>
<dbReference type="STRING" id="1188252.A1QC_09335"/>
<dbReference type="Pfam" id="PF00126">
    <property type="entry name" value="HTH_1"/>
    <property type="match status" value="1"/>
</dbReference>
<dbReference type="PRINTS" id="PR00039">
    <property type="entry name" value="HTHLYSR"/>
</dbReference>
<sequence>MDWIESVRTYIKVVEEGSFNQAARKLNTTSSAVSKRIHFLEQRIGVQLLKRTTRSLSQTEAGAMFYQRGKAQLEQWQSLVDETRSVNQAPTGMLRVGATLALGSKFFMRYVDDFLRQYPQIKVQLITTLPGQLPELSFDIYIGREIENLDTLSFRAAPLVDYQSGFYAAPSYLKEHGEPQTVDDLARHNMLIWGEKVEREVRLSAVGESKVGDRTKKVRLRGNFSTTNPEALFHSAKRGMGIILSNQVMLQEEIQRGELVRVLPNVTSEHTRVYAYYPKLDYEHTRTQLFVEYLKQRLESEKDVQVV</sequence>